<dbReference type="Gene3D" id="3.40.50.1820">
    <property type="entry name" value="alpha/beta hydrolase"/>
    <property type="match status" value="1"/>
</dbReference>
<dbReference type="SUPFAM" id="SSF53474">
    <property type="entry name" value="alpha/beta-Hydrolases"/>
    <property type="match status" value="1"/>
</dbReference>
<name>A0A8T9C0P6_9HELO</name>
<accession>A0A8T9C0P6</accession>
<dbReference type="GO" id="GO:0016787">
    <property type="term" value="F:hydrolase activity"/>
    <property type="evidence" value="ECO:0007669"/>
    <property type="project" value="UniProtKB-KW"/>
</dbReference>
<protein>
    <submittedName>
        <fullName evidence="4">AB hydrolase superfamily protein B1A11.02</fullName>
    </submittedName>
</protein>
<dbReference type="Proteomes" id="UP000469558">
    <property type="component" value="Unassembled WGS sequence"/>
</dbReference>
<evidence type="ECO:0000259" key="3">
    <source>
        <dbReference type="Pfam" id="PF07859"/>
    </source>
</evidence>
<evidence type="ECO:0000256" key="1">
    <source>
        <dbReference type="ARBA" id="ARBA00010515"/>
    </source>
</evidence>
<dbReference type="EMBL" id="QGMK01001748">
    <property type="protein sequence ID" value="TVY64334.1"/>
    <property type="molecule type" value="Genomic_DNA"/>
</dbReference>
<comment type="caution">
    <text evidence="4">The sequence shown here is derived from an EMBL/GenBank/DDBJ whole genome shotgun (WGS) entry which is preliminary data.</text>
</comment>
<reference evidence="4 5" key="1">
    <citation type="submission" date="2018-05" db="EMBL/GenBank/DDBJ databases">
        <title>Genome sequencing and assembly of the regulated plant pathogen Lachnellula willkommii and related sister species for the development of diagnostic species identification markers.</title>
        <authorList>
            <person name="Giroux E."/>
            <person name="Bilodeau G."/>
        </authorList>
    </citation>
    <scope>NUCLEOTIDE SEQUENCE [LARGE SCALE GENOMIC DNA]</scope>
    <source>
        <strain evidence="4 5">CBS 268.59</strain>
    </source>
</reference>
<dbReference type="InterPro" id="IPR050300">
    <property type="entry name" value="GDXG_lipolytic_enzyme"/>
</dbReference>
<gene>
    <name evidence="4" type="ORF">LSUE1_G006428</name>
</gene>
<sequence length="345" mass="37930">MPLKSDIIIDAGKFDPANISEQAKQLNAGLIAKLSNGGKEWHEVGAAKYRKMRWAGETALPAPVPLPQGIDFTIPSREPGREIPCRIMYPTSRTTEDERRRCRGTVMHFHGGGWTLGDEKSHDSLLQFYADAGDLAVISVGYRLAPEDPFPKGPEDCMDAGEYIAKVSEERYGGPLRFIGGESAGGHLSLITTFHLLKVIPDFKLSGLLLHFGSYDLSGLPQYYHLTTNVPILPQSTSSRFFEAFMPNMTEDQKKSPSVSPFYEDLSKFRERLPSALFTCGTVDPLLDDSVMMGTKWLMAGGEAIVKIYTGGPHGFIGFPPAVLKESGEALMDTKTYIEDCMAKA</sequence>
<evidence type="ECO:0000313" key="5">
    <source>
        <dbReference type="Proteomes" id="UP000469558"/>
    </source>
</evidence>
<dbReference type="Pfam" id="PF07859">
    <property type="entry name" value="Abhydrolase_3"/>
    <property type="match status" value="1"/>
</dbReference>
<proteinExistence type="inferred from homology"/>
<keyword evidence="2 4" id="KW-0378">Hydrolase</keyword>
<dbReference type="PANTHER" id="PTHR48081:SF8">
    <property type="entry name" value="ALPHA_BETA HYDROLASE FOLD-3 DOMAIN-CONTAINING PROTEIN-RELATED"/>
    <property type="match status" value="1"/>
</dbReference>
<dbReference type="InterPro" id="IPR029058">
    <property type="entry name" value="AB_hydrolase_fold"/>
</dbReference>
<evidence type="ECO:0000256" key="2">
    <source>
        <dbReference type="ARBA" id="ARBA00022801"/>
    </source>
</evidence>
<organism evidence="4 5">
    <name type="scientific">Lachnellula suecica</name>
    <dbReference type="NCBI Taxonomy" id="602035"/>
    <lineage>
        <taxon>Eukaryota</taxon>
        <taxon>Fungi</taxon>
        <taxon>Dikarya</taxon>
        <taxon>Ascomycota</taxon>
        <taxon>Pezizomycotina</taxon>
        <taxon>Leotiomycetes</taxon>
        <taxon>Helotiales</taxon>
        <taxon>Lachnaceae</taxon>
        <taxon>Lachnellula</taxon>
    </lineage>
</organism>
<comment type="similarity">
    <text evidence="1">Belongs to the 'GDXG' lipolytic enzyme family.</text>
</comment>
<keyword evidence="5" id="KW-1185">Reference proteome</keyword>
<dbReference type="InterPro" id="IPR002168">
    <property type="entry name" value="Lipase_GDXG_HIS_AS"/>
</dbReference>
<dbReference type="OrthoDB" id="408631at2759"/>
<feature type="domain" description="Alpha/beta hydrolase fold-3" evidence="3">
    <location>
        <begin position="106"/>
        <end position="317"/>
    </location>
</feature>
<dbReference type="InterPro" id="IPR013094">
    <property type="entry name" value="AB_hydrolase_3"/>
</dbReference>
<dbReference type="PANTHER" id="PTHR48081">
    <property type="entry name" value="AB HYDROLASE SUPERFAMILY PROTEIN C4A8.06C"/>
    <property type="match status" value="1"/>
</dbReference>
<dbReference type="AlphaFoldDB" id="A0A8T9C0P6"/>
<evidence type="ECO:0000313" key="4">
    <source>
        <dbReference type="EMBL" id="TVY64334.1"/>
    </source>
</evidence>
<dbReference type="PROSITE" id="PS01173">
    <property type="entry name" value="LIPASE_GDXG_HIS"/>
    <property type="match status" value="1"/>
</dbReference>